<comment type="caution">
    <text evidence="1">The sequence shown here is derived from an EMBL/GenBank/DDBJ whole genome shotgun (WGS) entry which is preliminary data.</text>
</comment>
<reference evidence="1 2" key="1">
    <citation type="journal article" date="2011" name="Biochem. Biophys. Res. Commun.">
        <title>Increased number of Arginine-based salt bridges contributes to the thermotolerance of thermotolerant acetic acid bacteria, Acetobacter tropicalis SKU1100.</title>
        <authorList>
            <person name="Matsutani M."/>
            <person name="Hirakawa H."/>
            <person name="Nishikura M."/>
            <person name="Soemphol W."/>
            <person name="Ali I.A.I."/>
            <person name="Yakushi T."/>
            <person name="Matsushita K."/>
        </authorList>
    </citation>
    <scope>NUCLEOTIDE SEQUENCE [LARGE SCALE GENOMIC DNA]</scope>
    <source>
        <strain evidence="1 2">NBRC 101654</strain>
    </source>
</reference>
<organism evidence="1 2">
    <name type="scientific">Acetobacter tropicalis NBRC 101654</name>
    <dbReference type="NCBI Taxonomy" id="749388"/>
    <lineage>
        <taxon>Bacteria</taxon>
        <taxon>Pseudomonadati</taxon>
        <taxon>Pseudomonadota</taxon>
        <taxon>Alphaproteobacteria</taxon>
        <taxon>Acetobacterales</taxon>
        <taxon>Acetobacteraceae</taxon>
        <taxon>Acetobacter</taxon>
    </lineage>
</organism>
<evidence type="ECO:0000313" key="2">
    <source>
        <dbReference type="Proteomes" id="UP000004319"/>
    </source>
</evidence>
<proteinExistence type="predicted"/>
<name>F7VC65_9PROT</name>
<sequence>MLPVTSDVFMTFHAVLLQQEHITIASEQETRAEVTMIGNLTTAR</sequence>
<dbReference type="Proteomes" id="UP000004319">
    <property type="component" value="Unassembled WGS sequence"/>
</dbReference>
<gene>
    <name evidence="1" type="ORF">ATPR_0964</name>
</gene>
<dbReference type="AlphaFoldDB" id="F7VC65"/>
<protein>
    <submittedName>
        <fullName evidence="1">Uncharacterized protein</fullName>
    </submittedName>
</protein>
<dbReference type="EMBL" id="BABS01000018">
    <property type="protein sequence ID" value="GAA07960.1"/>
    <property type="molecule type" value="Genomic_DNA"/>
</dbReference>
<accession>F7VC65</accession>
<evidence type="ECO:0000313" key="1">
    <source>
        <dbReference type="EMBL" id="GAA07960.1"/>
    </source>
</evidence>